<keyword evidence="1" id="KW-0812">Transmembrane</keyword>
<proteinExistence type="predicted"/>
<dbReference type="PANTHER" id="PTHR31965">
    <property type="entry name" value="TRANSMEMBRANE PROTEIN 42"/>
    <property type="match status" value="1"/>
</dbReference>
<dbReference type="AlphaFoldDB" id="A0A168R017"/>
<dbReference type="SUPFAM" id="SSF103481">
    <property type="entry name" value="Multidrug resistance efflux transporter EmrE"/>
    <property type="match status" value="1"/>
</dbReference>
<dbReference type="GO" id="GO:0016020">
    <property type="term" value="C:membrane"/>
    <property type="evidence" value="ECO:0007669"/>
    <property type="project" value="InterPro"/>
</dbReference>
<keyword evidence="1" id="KW-1133">Transmembrane helix</keyword>
<sequence>MGSSFIPFAVLSGFFAALSSVFAKLFTDERTTTLVATLSTYFSKYYPLSSGVDDTHVFLLVIRGICFLLIFGCNSLMWTLFTKALHDAPSSIQVTIVNGAMNLATSAILGFLVFQEPLALRWWIGASFMLAGTIMVSQSQKRLENKKKD</sequence>
<reference evidence="3" key="1">
    <citation type="submission" date="2016-04" db="EMBL/GenBank/DDBJ databases">
        <authorList>
            <person name="Evans L.H."/>
            <person name="Alamgir A."/>
            <person name="Owens N."/>
            <person name="Weber N.D."/>
            <person name="Virtaneva K."/>
            <person name="Barbian K."/>
            <person name="Babar A."/>
            <person name="Rosenke K."/>
        </authorList>
    </citation>
    <scope>NUCLEOTIDE SEQUENCE [LARGE SCALE GENOMIC DNA]</scope>
    <source>
        <strain evidence="3">CBS 101.48</strain>
    </source>
</reference>
<feature type="transmembrane region" description="Helical" evidence="1">
    <location>
        <begin position="92"/>
        <end position="114"/>
    </location>
</feature>
<feature type="transmembrane region" description="Helical" evidence="1">
    <location>
        <begin position="57"/>
        <end position="80"/>
    </location>
</feature>
<dbReference type="InterPro" id="IPR039632">
    <property type="entry name" value="TMEM42"/>
</dbReference>
<dbReference type="Proteomes" id="UP000078561">
    <property type="component" value="Unassembled WGS sequence"/>
</dbReference>
<accession>A0A168R017</accession>
<dbReference type="STRING" id="4829.A0A168R017"/>
<dbReference type="InParanoid" id="A0A168R017"/>
<dbReference type="InterPro" id="IPR000620">
    <property type="entry name" value="EamA_dom"/>
</dbReference>
<dbReference type="Gene3D" id="1.10.3730.20">
    <property type="match status" value="1"/>
</dbReference>
<evidence type="ECO:0000313" key="4">
    <source>
        <dbReference type="Proteomes" id="UP000078561"/>
    </source>
</evidence>
<evidence type="ECO:0000259" key="2">
    <source>
        <dbReference type="Pfam" id="PF00892"/>
    </source>
</evidence>
<keyword evidence="4" id="KW-1185">Reference proteome</keyword>
<dbReference type="Pfam" id="PF00892">
    <property type="entry name" value="EamA"/>
    <property type="match status" value="1"/>
</dbReference>
<protein>
    <recommendedName>
        <fullName evidence="2">EamA domain-containing protein</fullName>
    </recommendedName>
</protein>
<feature type="domain" description="EamA" evidence="2">
    <location>
        <begin position="6"/>
        <end position="137"/>
    </location>
</feature>
<gene>
    <name evidence="3" type="primary">ABSGL_11737.1 scaffold 12318</name>
</gene>
<dbReference type="InterPro" id="IPR037185">
    <property type="entry name" value="EmrE-like"/>
</dbReference>
<keyword evidence="1" id="KW-0472">Membrane</keyword>
<dbReference type="OMA" id="VNAQWLI"/>
<dbReference type="EMBL" id="LT554473">
    <property type="protein sequence ID" value="SAM05862.1"/>
    <property type="molecule type" value="Genomic_DNA"/>
</dbReference>
<evidence type="ECO:0000256" key="1">
    <source>
        <dbReference type="SAM" id="Phobius"/>
    </source>
</evidence>
<organism evidence="3">
    <name type="scientific">Absidia glauca</name>
    <name type="common">Pin mould</name>
    <dbReference type="NCBI Taxonomy" id="4829"/>
    <lineage>
        <taxon>Eukaryota</taxon>
        <taxon>Fungi</taxon>
        <taxon>Fungi incertae sedis</taxon>
        <taxon>Mucoromycota</taxon>
        <taxon>Mucoromycotina</taxon>
        <taxon>Mucoromycetes</taxon>
        <taxon>Mucorales</taxon>
        <taxon>Cunninghamellaceae</taxon>
        <taxon>Absidia</taxon>
    </lineage>
</organism>
<name>A0A168R017_ABSGL</name>
<feature type="transmembrane region" description="Helical" evidence="1">
    <location>
        <begin position="120"/>
        <end position="137"/>
    </location>
</feature>
<dbReference type="PANTHER" id="PTHR31965:SF1">
    <property type="entry name" value="TRANSMEMBRANE PROTEIN 42"/>
    <property type="match status" value="1"/>
</dbReference>
<evidence type="ECO:0000313" key="3">
    <source>
        <dbReference type="EMBL" id="SAM05862.1"/>
    </source>
</evidence>
<dbReference type="OrthoDB" id="5854584at2759"/>